<dbReference type="InterPro" id="IPR001296">
    <property type="entry name" value="Glyco_trans_1"/>
</dbReference>
<keyword evidence="4" id="KW-1185">Reference proteome</keyword>
<evidence type="ECO:0000313" key="4">
    <source>
        <dbReference type="Proteomes" id="UP000220922"/>
    </source>
</evidence>
<dbReference type="Pfam" id="PF00534">
    <property type="entry name" value="Glycos_transf_1"/>
    <property type="match status" value="1"/>
</dbReference>
<gene>
    <name evidence="3" type="ORF">A9Q02_02590</name>
</gene>
<dbReference type="EMBL" id="LYXE01000090">
    <property type="protein sequence ID" value="PDV98838.1"/>
    <property type="molecule type" value="Genomic_DNA"/>
</dbReference>
<feature type="domain" description="Glycosyl transferase family 1" evidence="1">
    <location>
        <begin position="196"/>
        <end position="353"/>
    </location>
</feature>
<dbReference type="PANTHER" id="PTHR12526">
    <property type="entry name" value="GLYCOSYLTRANSFERASE"/>
    <property type="match status" value="1"/>
</dbReference>
<dbReference type="Proteomes" id="UP000220922">
    <property type="component" value="Unassembled WGS sequence"/>
</dbReference>
<dbReference type="Gene3D" id="3.40.50.2000">
    <property type="entry name" value="Glycogen Phosphorylase B"/>
    <property type="match status" value="2"/>
</dbReference>
<dbReference type="OrthoDB" id="9806653at2"/>
<dbReference type="PANTHER" id="PTHR12526:SF636">
    <property type="entry name" value="BLL3647 PROTEIN"/>
    <property type="match status" value="1"/>
</dbReference>
<accession>A0A2H3KXX7</accession>
<comment type="caution">
    <text evidence="3">The sequence shown here is derived from an EMBL/GenBank/DDBJ whole genome shotgun (WGS) entry which is preliminary data.</text>
</comment>
<dbReference type="Pfam" id="PF13439">
    <property type="entry name" value="Glyco_transf_4"/>
    <property type="match status" value="1"/>
</dbReference>
<evidence type="ECO:0000259" key="2">
    <source>
        <dbReference type="Pfam" id="PF13439"/>
    </source>
</evidence>
<dbReference type="AlphaFoldDB" id="A0A2H3KXX7"/>
<dbReference type="RefSeq" id="WP_097653290.1">
    <property type="nucleotide sequence ID" value="NZ_LYXE01000090.1"/>
</dbReference>
<dbReference type="GO" id="GO:0016757">
    <property type="term" value="F:glycosyltransferase activity"/>
    <property type="evidence" value="ECO:0007669"/>
    <property type="project" value="InterPro"/>
</dbReference>
<feature type="domain" description="Glycosyltransferase subfamily 4-like N-terminal" evidence="2">
    <location>
        <begin position="20"/>
        <end position="168"/>
    </location>
</feature>
<protein>
    <submittedName>
        <fullName evidence="3">Glycosyl transferase family 1</fullName>
    </submittedName>
</protein>
<reference evidence="3 4" key="1">
    <citation type="submission" date="2016-05" db="EMBL/GenBank/DDBJ databases">
        <authorList>
            <person name="Lavstsen T."/>
            <person name="Jespersen J.S."/>
        </authorList>
    </citation>
    <scope>NUCLEOTIDE SEQUENCE [LARGE SCALE GENOMIC DNA]</scope>
    <source>
        <strain evidence="3 4">B7-9</strain>
    </source>
</reference>
<sequence length="381" mass="42402">MRVVILSKALVVGAYQRKLEEIARLGVTLTALVPWSWREPRVGVQRLERRFTEGYTLTGLPLALNGQHHLHFYPTLARALRRLRPEVLHIDEESFNLATFQAMRLGVALGARCCFYNYANIDRYYPPPFNLFERYNLRHASHALACNQEAAGIIRRHGYRGPLTIVPQFGVDPAIFAPRDDSFEETAPFQPSDQRPHFILGYLGRLVPEKGILDLVEALAGLPPHVCLHLIGDGSQRPAIEQRIAQLGLGKRVVLKPAINSTDVPIALQSLDALVLPSHTTPSWKEQFGRILIEAMSCGIPVVGSSSGEIPYVIGDAGLIFPEGEVPALRAILARLAANPALRTHFAERGRQRVLAHYTQAAIAQRHVEVYQSMLNHGRRG</sequence>
<dbReference type="InterPro" id="IPR028098">
    <property type="entry name" value="Glyco_trans_4-like_N"/>
</dbReference>
<keyword evidence="3" id="KW-0808">Transferase</keyword>
<name>A0A2H3KXX7_9CHLR</name>
<organism evidence="3 4">
    <name type="scientific">Candidatus Chloroploca asiatica</name>
    <dbReference type="NCBI Taxonomy" id="1506545"/>
    <lineage>
        <taxon>Bacteria</taxon>
        <taxon>Bacillati</taxon>
        <taxon>Chloroflexota</taxon>
        <taxon>Chloroflexia</taxon>
        <taxon>Chloroflexales</taxon>
        <taxon>Chloroflexineae</taxon>
        <taxon>Oscillochloridaceae</taxon>
        <taxon>Candidatus Chloroploca</taxon>
    </lineage>
</organism>
<evidence type="ECO:0000259" key="1">
    <source>
        <dbReference type="Pfam" id="PF00534"/>
    </source>
</evidence>
<evidence type="ECO:0000313" key="3">
    <source>
        <dbReference type="EMBL" id="PDV98838.1"/>
    </source>
</evidence>
<proteinExistence type="predicted"/>
<dbReference type="SUPFAM" id="SSF53756">
    <property type="entry name" value="UDP-Glycosyltransferase/glycogen phosphorylase"/>
    <property type="match status" value="1"/>
</dbReference>